<evidence type="ECO:0000256" key="1">
    <source>
        <dbReference type="SAM" id="MobiDB-lite"/>
    </source>
</evidence>
<gene>
    <name evidence="2" type="ORF">U27_05832</name>
</gene>
<feature type="region of interest" description="Disordered" evidence="1">
    <location>
        <begin position="11"/>
        <end position="40"/>
    </location>
</feature>
<name>A0A081C2Q2_VECG1</name>
<feature type="compositionally biased region" description="Low complexity" evidence="1">
    <location>
        <begin position="17"/>
        <end position="27"/>
    </location>
</feature>
<dbReference type="Proteomes" id="UP000030661">
    <property type="component" value="Unassembled WGS sequence"/>
</dbReference>
<evidence type="ECO:0000313" key="2">
    <source>
        <dbReference type="EMBL" id="GAK58857.1"/>
    </source>
</evidence>
<protein>
    <submittedName>
        <fullName evidence="2">Uncharacterized protein</fullName>
    </submittedName>
</protein>
<proteinExistence type="predicted"/>
<dbReference type="EMBL" id="DF820468">
    <property type="protein sequence ID" value="GAK58857.1"/>
    <property type="molecule type" value="Genomic_DNA"/>
</dbReference>
<dbReference type="HOGENOM" id="CLU_2614826_0_0_0"/>
<keyword evidence="3" id="KW-1185">Reference proteome</keyword>
<sequence>MFVAKQWIPLRGGAGVGSDVSVSSASVTHPSPLPGGESGGCSTQYLPLSGGRRWNHNFQKLYILMFSPFDDLFLQLFG</sequence>
<reference evidence="2" key="1">
    <citation type="journal article" date="2015" name="PeerJ">
        <title>First genomic representation of candidate bacterial phylum KSB3 points to enhanced environmental sensing as a trigger of wastewater bulking.</title>
        <authorList>
            <person name="Sekiguchi Y."/>
            <person name="Ohashi A."/>
            <person name="Parks D.H."/>
            <person name="Yamauchi T."/>
            <person name="Tyson G.W."/>
            <person name="Hugenholtz P."/>
        </authorList>
    </citation>
    <scope>NUCLEOTIDE SEQUENCE [LARGE SCALE GENOMIC DNA]</scope>
</reference>
<evidence type="ECO:0000313" key="3">
    <source>
        <dbReference type="Proteomes" id="UP000030661"/>
    </source>
</evidence>
<organism evidence="2">
    <name type="scientific">Vecturithrix granuli</name>
    <dbReference type="NCBI Taxonomy" id="1499967"/>
    <lineage>
        <taxon>Bacteria</taxon>
        <taxon>Candidatus Moduliflexota</taxon>
        <taxon>Candidatus Vecturitrichia</taxon>
        <taxon>Candidatus Vecturitrichales</taxon>
        <taxon>Candidatus Vecturitrichaceae</taxon>
        <taxon>Candidatus Vecturithrix</taxon>
    </lineage>
</organism>
<dbReference type="AlphaFoldDB" id="A0A081C2Q2"/>
<accession>A0A081C2Q2</accession>